<dbReference type="Gene3D" id="3.40.1260.10">
    <property type="entry name" value="DsrEFH-like"/>
    <property type="match status" value="1"/>
</dbReference>
<dbReference type="eggNOG" id="arCOG02068">
    <property type="taxonomic scope" value="Archaea"/>
</dbReference>
<dbReference type="InterPro" id="IPR027396">
    <property type="entry name" value="DsrEFH-like"/>
</dbReference>
<proteinExistence type="predicted"/>
<dbReference type="EMBL" id="CP009552">
    <property type="protein sequence ID" value="AIY89344.1"/>
    <property type="molecule type" value="Genomic_DNA"/>
</dbReference>
<reference evidence="1 2" key="1">
    <citation type="journal article" date="2015" name="Appl. Environ. Microbiol.">
        <title>The Geoglobus acetivorans genome: Fe(III) reduction, acetate utilization, autotrophic growth, and degradation of aromatic compounds in a hyperthermophilic archaeon.</title>
        <authorList>
            <person name="Mardanov A.V."/>
            <person name="Slododkina G.B."/>
            <person name="Slobodkin A.I."/>
            <person name="Beletsky A.V."/>
            <person name="Gavrilov S.N."/>
            <person name="Kublanov I.V."/>
            <person name="Bonch-Osmolovskaya E.A."/>
            <person name="Skryabin K.G."/>
            <person name="Ravin N.V."/>
        </authorList>
    </citation>
    <scope>NUCLEOTIDE SEQUENCE [LARGE SCALE GENOMIC DNA]</scope>
    <source>
        <strain evidence="1 2">SBH6</strain>
    </source>
</reference>
<evidence type="ECO:0000313" key="1">
    <source>
        <dbReference type="EMBL" id="AIY89344.1"/>
    </source>
</evidence>
<accession>A0A0A7GBF5</accession>
<name>A0A0A7GBF5_GEOAI</name>
<protein>
    <submittedName>
        <fullName evidence="1">Uncharacterized protein</fullName>
    </submittedName>
</protein>
<sequence>MRIGIVIYSNDAETVWNAYRFANFALKAGDEVKVFLLGKGVECENMNDERFNVREQMEEFVKNGGKIYACGTCLKIRDSSPELCPVSTMKDMYEIVKESDRVLTF</sequence>
<dbReference type="RefSeq" id="WP_193363922.1">
    <property type="nucleotide sequence ID" value="NZ_CP009552.1"/>
</dbReference>
<dbReference type="GeneID" id="24796887"/>
<dbReference type="InterPro" id="IPR003787">
    <property type="entry name" value="Sulphur_relay_DsrE/F-like"/>
</dbReference>
<gene>
    <name evidence="1" type="ORF">GACE_0288</name>
</gene>
<evidence type="ECO:0000313" key="2">
    <source>
        <dbReference type="Proteomes" id="UP000030624"/>
    </source>
</evidence>
<dbReference type="KEGG" id="gac:GACE_0288"/>
<dbReference type="AlphaFoldDB" id="A0A0A7GBF5"/>
<dbReference type="Pfam" id="PF02635">
    <property type="entry name" value="DsrE"/>
    <property type="match status" value="1"/>
</dbReference>
<dbReference type="SUPFAM" id="SSF75169">
    <property type="entry name" value="DsrEFH-like"/>
    <property type="match status" value="1"/>
</dbReference>
<dbReference type="Proteomes" id="UP000030624">
    <property type="component" value="Chromosome"/>
</dbReference>
<organism evidence="1 2">
    <name type="scientific">Geoglobus acetivorans</name>
    <dbReference type="NCBI Taxonomy" id="565033"/>
    <lineage>
        <taxon>Archaea</taxon>
        <taxon>Methanobacteriati</taxon>
        <taxon>Methanobacteriota</taxon>
        <taxon>Archaeoglobi</taxon>
        <taxon>Archaeoglobales</taxon>
        <taxon>Archaeoglobaceae</taxon>
        <taxon>Geoglobus</taxon>
    </lineage>
</organism>
<dbReference type="HOGENOM" id="CLU_151801_0_0_2"/>
<dbReference type="STRING" id="565033.GACE_0288"/>